<name>A0A409XWG0_PSICY</name>
<evidence type="ECO:0000313" key="2">
    <source>
        <dbReference type="Proteomes" id="UP000283269"/>
    </source>
</evidence>
<accession>A0A409XWG0</accession>
<proteinExistence type="predicted"/>
<dbReference type="InParanoid" id="A0A409XWG0"/>
<evidence type="ECO:0000313" key="1">
    <source>
        <dbReference type="EMBL" id="PPQ95092.1"/>
    </source>
</evidence>
<organism evidence="1 2">
    <name type="scientific">Psilocybe cyanescens</name>
    <dbReference type="NCBI Taxonomy" id="93625"/>
    <lineage>
        <taxon>Eukaryota</taxon>
        <taxon>Fungi</taxon>
        <taxon>Dikarya</taxon>
        <taxon>Basidiomycota</taxon>
        <taxon>Agaricomycotina</taxon>
        <taxon>Agaricomycetes</taxon>
        <taxon>Agaricomycetidae</taxon>
        <taxon>Agaricales</taxon>
        <taxon>Agaricineae</taxon>
        <taxon>Strophariaceae</taxon>
        <taxon>Psilocybe</taxon>
    </lineage>
</organism>
<keyword evidence="2" id="KW-1185">Reference proteome</keyword>
<dbReference type="EMBL" id="NHYD01000107">
    <property type="protein sequence ID" value="PPQ95092.1"/>
    <property type="molecule type" value="Genomic_DNA"/>
</dbReference>
<gene>
    <name evidence="1" type="ORF">CVT25_004591</name>
</gene>
<dbReference type="AlphaFoldDB" id="A0A409XWG0"/>
<protein>
    <submittedName>
        <fullName evidence="1">Uncharacterized protein</fullName>
    </submittedName>
</protein>
<comment type="caution">
    <text evidence="1">The sequence shown here is derived from an EMBL/GenBank/DDBJ whole genome shotgun (WGS) entry which is preliminary data.</text>
</comment>
<dbReference type="Proteomes" id="UP000283269">
    <property type="component" value="Unassembled WGS sequence"/>
</dbReference>
<sequence length="99" mass="10989">MAPFLNRQVVIVIVVIIPAELEHRLVWLPFTLPFTFPCIIEPTPALELTLCIRGKLSNSAKVDVNDANGEVEEAGGVMVMCEYEQQWPGRLYEGATGEC</sequence>
<reference evidence="1 2" key="1">
    <citation type="journal article" date="2018" name="Evol. Lett.">
        <title>Horizontal gene cluster transfer increased hallucinogenic mushroom diversity.</title>
        <authorList>
            <person name="Reynolds H.T."/>
            <person name="Vijayakumar V."/>
            <person name="Gluck-Thaler E."/>
            <person name="Korotkin H.B."/>
            <person name="Matheny P.B."/>
            <person name="Slot J.C."/>
        </authorList>
    </citation>
    <scope>NUCLEOTIDE SEQUENCE [LARGE SCALE GENOMIC DNA]</scope>
    <source>
        <strain evidence="1 2">2631</strain>
    </source>
</reference>